<gene>
    <name evidence="4" type="ORF">THIARS_40368</name>
</gene>
<sequence>MDKRPPALAQAAEPAASDRGDLRRLGRMLRLGYGVVVVAVIILFAIFALRQWHANRQDFEKNLEVNANLMARAMQGKLSQYILLADFVGESLRHDPSLFAQPAVLSTRLAEAQRRLPDIAIIQVIGADGLVLGTSLPERPMRDLRDHPHIWAALQQARAQEQAVIGPISTVTPLGRWVLPIRKAYPAQGKTPAFWVGIGLDRDAFDKFWSGMLTNQNGFQDLSGDQAFAFARQDGYILAIWPDVPQARRKAFYAHPQHGALGQSLQAHPELAHSAFRGVVNSTGLSRIGYWSRLSDESDMVVATSLSAKKIEVAYWSKMWPAGVAFLMLMGVLTLSYVLVQQRLRAEGRALQGRHEALLAYNAQLRQLAEKDYLTDLPNRRHLMTRLAGLCDAGQSRDGLRFAVATLDLDNFKQINDSRGHAAGDQFLKALSIRLQKGLRDDDLLVRLGGDEFAVLLPNVGQVQDAMAVCRRVLDRARGAVEINQHDAVHVTASMGLAIYPDDGADPEILLRHADQAMYAAKLSGKNKLLRFSADMEQTAHAQQAAFDLLREALAEQWLVLHYQPVIGISGVNAGRAHGVEALLRIRHPQHGILAAQNFFSALDTPQLARPVGCWVLQHALDQAQVWNTQGLDIQVMVNISALHFLDTAWLDDLGDAITAHPLLRPGQIKIELTESAALHDLALAAEVMQASMAMGVRFALDDFGQGETTLRYLQLLPVHTIKIDRAFVRDMIDDPRDYAIVAGLLHAAALMGLATVAEGVEDLDTLNLLASLGCAYAQGYGIARPMPAHDVEAWVQGWTPPQLLPPVASARPNLPEIQRQRFRRLYAATEGKGSFPRHATEVDAESKCHLGTWLKGSGQFFHGHNARYPDFNRRHSQIHDLVSRAKRATDAGNREEARRLVQEAERINNALMADLEQFISPPRA</sequence>
<dbReference type="OrthoDB" id="9813903at2"/>
<dbReference type="InterPro" id="IPR043128">
    <property type="entry name" value="Rev_trsase/Diguanyl_cyclase"/>
</dbReference>
<dbReference type="Gene3D" id="1.20.120.30">
    <property type="entry name" value="Aspartate receptor, ligand-binding domain"/>
    <property type="match status" value="1"/>
</dbReference>
<protein>
    <recommendedName>
        <fullName evidence="6">Diguanylate cyclase</fullName>
    </recommendedName>
</protein>
<reference evidence="4 5" key="1">
    <citation type="submission" date="2016-06" db="EMBL/GenBank/DDBJ databases">
        <authorList>
            <person name="Kjaerup R.B."/>
            <person name="Dalgaard T.S."/>
            <person name="Juul-Madsen H.R."/>
        </authorList>
    </citation>
    <scope>NUCLEOTIDE SEQUENCE [LARGE SCALE GENOMIC DNA]</scope>
    <source>
        <strain evidence="4 5">DSM 16361</strain>
    </source>
</reference>
<dbReference type="Pfam" id="PF00990">
    <property type="entry name" value="GGDEF"/>
    <property type="match status" value="1"/>
</dbReference>
<dbReference type="FunFam" id="3.30.70.270:FF:000001">
    <property type="entry name" value="Diguanylate cyclase domain protein"/>
    <property type="match status" value="1"/>
</dbReference>
<organism evidence="4 5">
    <name type="scientific">Thiomonas delicata</name>
    <name type="common">Thiomonas cuprina</name>
    <dbReference type="NCBI Taxonomy" id="364030"/>
    <lineage>
        <taxon>Bacteria</taxon>
        <taxon>Pseudomonadati</taxon>
        <taxon>Pseudomonadota</taxon>
        <taxon>Betaproteobacteria</taxon>
        <taxon>Burkholderiales</taxon>
        <taxon>Thiomonas</taxon>
    </lineage>
</organism>
<evidence type="ECO:0008006" key="6">
    <source>
        <dbReference type="Google" id="ProtNLM"/>
    </source>
</evidence>
<evidence type="ECO:0000259" key="2">
    <source>
        <dbReference type="PROSITE" id="PS50883"/>
    </source>
</evidence>
<evidence type="ECO:0000256" key="1">
    <source>
        <dbReference type="SAM" id="Phobius"/>
    </source>
</evidence>
<dbReference type="InterPro" id="IPR000160">
    <property type="entry name" value="GGDEF_dom"/>
</dbReference>
<proteinExistence type="predicted"/>
<dbReference type="Gene3D" id="3.20.20.450">
    <property type="entry name" value="EAL domain"/>
    <property type="match status" value="1"/>
</dbReference>
<evidence type="ECO:0000259" key="3">
    <source>
        <dbReference type="PROSITE" id="PS50887"/>
    </source>
</evidence>
<dbReference type="SMART" id="SM00052">
    <property type="entry name" value="EAL"/>
    <property type="match status" value="1"/>
</dbReference>
<feature type="domain" description="GGDEF" evidence="3">
    <location>
        <begin position="400"/>
        <end position="534"/>
    </location>
</feature>
<name>A0A238D0J3_THIDL</name>
<dbReference type="Proteomes" id="UP000214566">
    <property type="component" value="Unassembled WGS sequence"/>
</dbReference>
<dbReference type="PANTHER" id="PTHR33121">
    <property type="entry name" value="CYCLIC DI-GMP PHOSPHODIESTERASE PDEF"/>
    <property type="match status" value="1"/>
</dbReference>
<evidence type="ECO:0000313" key="4">
    <source>
        <dbReference type="EMBL" id="SBP86739.1"/>
    </source>
</evidence>
<dbReference type="SMART" id="SM00267">
    <property type="entry name" value="GGDEF"/>
    <property type="match status" value="1"/>
</dbReference>
<keyword evidence="1" id="KW-0812">Transmembrane</keyword>
<dbReference type="InterPro" id="IPR050706">
    <property type="entry name" value="Cyclic-di-GMP_PDE-like"/>
</dbReference>
<keyword evidence="1" id="KW-1133">Transmembrane helix</keyword>
<accession>A0A238D0J3</accession>
<dbReference type="CDD" id="cd01948">
    <property type="entry name" value="EAL"/>
    <property type="match status" value="1"/>
</dbReference>
<dbReference type="SUPFAM" id="SSF141868">
    <property type="entry name" value="EAL domain-like"/>
    <property type="match status" value="1"/>
</dbReference>
<keyword evidence="1" id="KW-0472">Membrane</keyword>
<feature type="transmembrane region" description="Helical" evidence="1">
    <location>
        <begin position="31"/>
        <end position="49"/>
    </location>
</feature>
<evidence type="ECO:0000313" key="5">
    <source>
        <dbReference type="Proteomes" id="UP000214566"/>
    </source>
</evidence>
<dbReference type="SUPFAM" id="SSF55073">
    <property type="entry name" value="Nucleotide cyclase"/>
    <property type="match status" value="1"/>
</dbReference>
<dbReference type="Gene3D" id="3.30.450.20">
    <property type="entry name" value="PAS domain"/>
    <property type="match status" value="1"/>
</dbReference>
<dbReference type="Pfam" id="PF00563">
    <property type="entry name" value="EAL"/>
    <property type="match status" value="1"/>
</dbReference>
<feature type="transmembrane region" description="Helical" evidence="1">
    <location>
        <begin position="319"/>
        <end position="340"/>
    </location>
</feature>
<dbReference type="Gene3D" id="3.30.70.270">
    <property type="match status" value="1"/>
</dbReference>
<dbReference type="GO" id="GO:0071111">
    <property type="term" value="F:cyclic-guanylate-specific phosphodiesterase activity"/>
    <property type="evidence" value="ECO:0007669"/>
    <property type="project" value="InterPro"/>
</dbReference>
<dbReference type="RefSeq" id="WP_094159210.1">
    <property type="nucleotide sequence ID" value="NZ_LT592170.1"/>
</dbReference>
<dbReference type="NCBIfam" id="TIGR00254">
    <property type="entry name" value="GGDEF"/>
    <property type="match status" value="1"/>
</dbReference>
<dbReference type="CDD" id="cd01949">
    <property type="entry name" value="GGDEF"/>
    <property type="match status" value="1"/>
</dbReference>
<keyword evidence="5" id="KW-1185">Reference proteome</keyword>
<dbReference type="PROSITE" id="PS50883">
    <property type="entry name" value="EAL"/>
    <property type="match status" value="1"/>
</dbReference>
<dbReference type="PANTHER" id="PTHR33121:SF19">
    <property type="entry name" value="CYCLIC DI-GMP PHOSPHODIESTERASE PA2567"/>
    <property type="match status" value="1"/>
</dbReference>
<dbReference type="InterPro" id="IPR029787">
    <property type="entry name" value="Nucleotide_cyclase"/>
</dbReference>
<dbReference type="AlphaFoldDB" id="A0A238D0J3"/>
<dbReference type="InterPro" id="IPR001633">
    <property type="entry name" value="EAL_dom"/>
</dbReference>
<dbReference type="InterPro" id="IPR035919">
    <property type="entry name" value="EAL_sf"/>
</dbReference>
<feature type="domain" description="EAL" evidence="2">
    <location>
        <begin position="543"/>
        <end position="800"/>
    </location>
</feature>
<dbReference type="EMBL" id="FLMQ01000034">
    <property type="protein sequence ID" value="SBP86739.1"/>
    <property type="molecule type" value="Genomic_DNA"/>
</dbReference>
<dbReference type="PROSITE" id="PS50887">
    <property type="entry name" value="GGDEF"/>
    <property type="match status" value="1"/>
</dbReference>